<evidence type="ECO:0000313" key="1">
    <source>
        <dbReference type="EMBL" id="RPJ68687.1"/>
    </source>
</evidence>
<proteinExistence type="predicted"/>
<dbReference type="SUPFAM" id="SSF56112">
    <property type="entry name" value="Protein kinase-like (PK-like)"/>
    <property type="match status" value="1"/>
</dbReference>
<comment type="caution">
    <text evidence="1">The sequence shown here is derived from an EMBL/GenBank/DDBJ whole genome shotgun (WGS) entry which is preliminary data.</text>
</comment>
<accession>A0A3N5Y3P1</accession>
<reference evidence="1 2" key="1">
    <citation type="submission" date="2018-11" db="EMBL/GenBank/DDBJ databases">
        <authorList>
            <person name="Ye M.-Q."/>
            <person name="Du Z.-J."/>
        </authorList>
    </citation>
    <scope>NUCLEOTIDE SEQUENCE [LARGE SCALE GENOMIC DNA]</scope>
    <source>
        <strain evidence="1 2">U0105</strain>
    </source>
</reference>
<dbReference type="InterPro" id="IPR011009">
    <property type="entry name" value="Kinase-like_dom_sf"/>
</dbReference>
<gene>
    <name evidence="1" type="ORF">DRW07_04635</name>
</gene>
<dbReference type="Pfam" id="PF10009">
    <property type="entry name" value="DUF2252"/>
    <property type="match status" value="1"/>
</dbReference>
<name>A0A3N5Y3P1_9ALTE</name>
<evidence type="ECO:0000313" key="2">
    <source>
        <dbReference type="Proteomes" id="UP000275281"/>
    </source>
</evidence>
<organism evidence="1 2">
    <name type="scientific">Alteromonas sediminis</name>
    <dbReference type="NCBI Taxonomy" id="2259342"/>
    <lineage>
        <taxon>Bacteria</taxon>
        <taxon>Pseudomonadati</taxon>
        <taxon>Pseudomonadota</taxon>
        <taxon>Gammaproteobacteria</taxon>
        <taxon>Alteromonadales</taxon>
        <taxon>Alteromonadaceae</taxon>
        <taxon>Alteromonas/Salinimonas group</taxon>
        <taxon>Alteromonas</taxon>
    </lineage>
</organism>
<dbReference type="InterPro" id="IPR018721">
    <property type="entry name" value="DUF2252"/>
</dbReference>
<keyword evidence="2" id="KW-1185">Reference proteome</keyword>
<dbReference type="OrthoDB" id="1491115at2"/>
<dbReference type="EMBL" id="RPOK01000001">
    <property type="protein sequence ID" value="RPJ68687.1"/>
    <property type="molecule type" value="Genomic_DNA"/>
</dbReference>
<dbReference type="Proteomes" id="UP000275281">
    <property type="component" value="Unassembled WGS sequence"/>
</dbReference>
<sequence>MNQRPLYLTEQIRLNDGSVPSSALTKHKKMAFSPFVFYRGTAPLFYSDIANSTIDIPDVFKQLPNVYVMGDCHTSNFGFFTEEGSHSNSVIFAPNDFDDACVGHSIWDVVRYCTALYLCKAHCDIVQPQHQKAVVDHEQVERAVSAFINTYADTCRNIESDTHLLTSALDTFSAPQKLHKIWSKAIQRSNGGALFEEKSAIAKATVIKDGQLAFRDDPAKFSPLTPEQYHQLQDAFAPYMDNEIVDITQRLNAGTGSVSLERYYFLVGPKGNAGHLRLSDYHIVEVKQQKVAAPVRASLLTHPVNKLNPAHLTARCQKHMQRRPDLLLDEVEWNNSHWLVRSRHHAKVGIDPEDIATGKRNIAHEGLVFYATQCAQALALAHCRTDRRTFSYESTASKAYRAHSEQVKNIAQQYAQQVVSDYAWFCSSLKSEAL</sequence>
<protein>
    <submittedName>
        <fullName evidence="1">DUF2252 domain-containing protein</fullName>
    </submittedName>
</protein>
<dbReference type="RefSeq" id="WP_124026688.1">
    <property type="nucleotide sequence ID" value="NZ_JBHRSN010000005.1"/>
</dbReference>
<dbReference type="PANTHER" id="PTHR39441">
    <property type="entry name" value="DUF2252 DOMAIN-CONTAINING PROTEIN"/>
    <property type="match status" value="1"/>
</dbReference>
<dbReference type="AlphaFoldDB" id="A0A3N5Y3P1"/>
<dbReference type="PANTHER" id="PTHR39441:SF1">
    <property type="entry name" value="DUF2252 DOMAIN-CONTAINING PROTEIN"/>
    <property type="match status" value="1"/>
</dbReference>